<reference evidence="2" key="1">
    <citation type="submission" date="2022-11" db="UniProtKB">
        <authorList>
            <consortium name="WormBaseParasite"/>
        </authorList>
    </citation>
    <scope>IDENTIFICATION</scope>
</reference>
<protein>
    <submittedName>
        <fullName evidence="2">Transposase</fullName>
    </submittedName>
</protein>
<accession>A0A914HDF9</accession>
<evidence type="ECO:0000313" key="2">
    <source>
        <dbReference type="WBParaSite" id="Gr19_v10_g16009.t1"/>
    </source>
</evidence>
<dbReference type="WBParaSite" id="Gr19_v10_g16009.t1">
    <property type="protein sequence ID" value="Gr19_v10_g16009.t1"/>
    <property type="gene ID" value="Gr19_v10_g16009"/>
</dbReference>
<dbReference type="AlphaFoldDB" id="A0A914HDF9"/>
<dbReference type="Proteomes" id="UP000887572">
    <property type="component" value="Unplaced"/>
</dbReference>
<keyword evidence="1" id="KW-1185">Reference proteome</keyword>
<name>A0A914HDF9_GLORO</name>
<sequence length="128" mass="14419">MGETISKPVKWIGNKLYKLGEDVLFPPISYVLAMNGRPDLMDSLNNGLKYKKTEAIIHIVEMLSDLGLDHIVIAFKKAVEEKMVCRRCGKEIKFIDELCYCPEDSGEKCHHGTSCCDNRKIKAVTSGR</sequence>
<organism evidence="1 2">
    <name type="scientific">Globodera rostochiensis</name>
    <name type="common">Golden nematode worm</name>
    <name type="synonym">Heterodera rostochiensis</name>
    <dbReference type="NCBI Taxonomy" id="31243"/>
    <lineage>
        <taxon>Eukaryota</taxon>
        <taxon>Metazoa</taxon>
        <taxon>Ecdysozoa</taxon>
        <taxon>Nematoda</taxon>
        <taxon>Chromadorea</taxon>
        <taxon>Rhabditida</taxon>
        <taxon>Tylenchina</taxon>
        <taxon>Tylenchomorpha</taxon>
        <taxon>Tylenchoidea</taxon>
        <taxon>Heteroderidae</taxon>
        <taxon>Heteroderinae</taxon>
        <taxon>Globodera</taxon>
    </lineage>
</organism>
<evidence type="ECO:0000313" key="1">
    <source>
        <dbReference type="Proteomes" id="UP000887572"/>
    </source>
</evidence>
<proteinExistence type="predicted"/>